<dbReference type="Proteomes" id="UP000076226">
    <property type="component" value="Chromosome"/>
</dbReference>
<evidence type="ECO:0000313" key="2">
    <source>
        <dbReference type="Proteomes" id="UP000076226"/>
    </source>
</evidence>
<accession>A0ABM6AF62</accession>
<keyword evidence="2" id="KW-1185">Reference proteome</keyword>
<reference evidence="1 2" key="1">
    <citation type="submission" date="2016-02" db="EMBL/GenBank/DDBJ databases">
        <title>Complete genome sequence of Geobacillus subterraneus KCTC 3922T.</title>
        <authorList>
            <person name="Lee D.-W."/>
            <person name="Lee Y.-J."/>
            <person name="Lee S.-J."/>
            <person name="Park G.-S."/>
            <person name="Lee S.-J."/>
            <person name="Shin J.-H."/>
        </authorList>
    </citation>
    <scope>NUCLEOTIDE SEQUENCE [LARGE SCALE GENOMIC DNA]</scope>
    <source>
        <strain evidence="1 2">KCTC 3922</strain>
    </source>
</reference>
<dbReference type="EMBL" id="CP014342">
    <property type="protein sequence ID" value="AMX85009.1"/>
    <property type="molecule type" value="Genomic_DNA"/>
</dbReference>
<evidence type="ECO:0000313" key="1">
    <source>
        <dbReference type="EMBL" id="AMX85009.1"/>
    </source>
</evidence>
<organism evidence="1 2">
    <name type="scientific">Geobacillus subterraneus</name>
    <dbReference type="NCBI Taxonomy" id="129338"/>
    <lineage>
        <taxon>Bacteria</taxon>
        <taxon>Bacillati</taxon>
        <taxon>Bacillota</taxon>
        <taxon>Bacilli</taxon>
        <taxon>Bacillales</taxon>
        <taxon>Anoxybacillaceae</taxon>
        <taxon>Geobacillus</taxon>
    </lineage>
</organism>
<proteinExistence type="predicted"/>
<sequence length="105" mass="11810">MAQSPVISKFHREPKNVLHQVLADSNFKKRSNSRRINGKIEAQTSSCILHESRRLAIMEGKPIYYDGSGHLPSENESGVKSEPFTLTDEIRKQISGNPFAVEQSE</sequence>
<name>A0ABM6AF62_9BACL</name>
<protein>
    <submittedName>
        <fullName evidence="1">Uncharacterized protein</fullName>
    </submittedName>
</protein>
<gene>
    <name evidence="1" type="ORF">GS3922_16105</name>
</gene>